<evidence type="ECO:0000313" key="4">
    <source>
        <dbReference type="Proteomes" id="UP000600247"/>
    </source>
</evidence>
<reference evidence="3 4" key="1">
    <citation type="journal article" date="2014" name="Int. J. Syst. Evol. Microbiol.">
        <title>Complete genome sequence of Corynebacterium casei LMG S-19264T (=DSM 44701T), isolated from a smear-ripened cheese.</title>
        <authorList>
            <consortium name="US DOE Joint Genome Institute (JGI-PGF)"/>
            <person name="Walter F."/>
            <person name="Albersmeier A."/>
            <person name="Kalinowski J."/>
            <person name="Ruckert C."/>
        </authorList>
    </citation>
    <scope>NUCLEOTIDE SEQUENCE [LARGE SCALE GENOMIC DNA]</scope>
    <source>
        <strain evidence="3 4">CGMCC 1.15286</strain>
    </source>
</reference>
<protein>
    <recommendedName>
        <fullName evidence="2">Pesticidal crystal protein Cry22Aa Ig-like domain-containing protein</fullName>
    </recommendedName>
</protein>
<name>A0A917GZZ2_9BACL</name>
<keyword evidence="1" id="KW-0732">Signal</keyword>
<dbReference type="SUPFAM" id="SSF101898">
    <property type="entry name" value="NHL repeat"/>
    <property type="match status" value="1"/>
</dbReference>
<feature type="chain" id="PRO_5037803082" description="Pesticidal crystal protein Cry22Aa Ig-like domain-containing protein" evidence="1">
    <location>
        <begin position="26"/>
        <end position="340"/>
    </location>
</feature>
<feature type="signal peptide" evidence="1">
    <location>
        <begin position="1"/>
        <end position="25"/>
    </location>
</feature>
<accession>A0A917GZZ2</accession>
<comment type="caution">
    <text evidence="3">The sequence shown here is derived from an EMBL/GenBank/DDBJ whole genome shotgun (WGS) entry which is preliminary data.</text>
</comment>
<dbReference type="Pfam" id="PF16403">
    <property type="entry name" value="Bact_surface_Ig-like"/>
    <property type="match status" value="1"/>
</dbReference>
<dbReference type="Gene3D" id="2.120.10.30">
    <property type="entry name" value="TolB, C-terminal domain"/>
    <property type="match status" value="1"/>
</dbReference>
<gene>
    <name evidence="3" type="ORF">GCM10010918_16150</name>
</gene>
<dbReference type="Proteomes" id="UP000600247">
    <property type="component" value="Unassembled WGS sequence"/>
</dbReference>
<dbReference type="InterPro" id="IPR011042">
    <property type="entry name" value="6-blade_b-propeller_TolB-like"/>
</dbReference>
<evidence type="ECO:0000313" key="3">
    <source>
        <dbReference type="EMBL" id="GGG63059.1"/>
    </source>
</evidence>
<proteinExistence type="predicted"/>
<organism evidence="3 4">
    <name type="scientific">Paenibacillus radicis</name>
    <name type="common">ex Gao et al. 2016</name>
    <dbReference type="NCBI Taxonomy" id="1737354"/>
    <lineage>
        <taxon>Bacteria</taxon>
        <taxon>Bacillati</taxon>
        <taxon>Bacillota</taxon>
        <taxon>Bacilli</taxon>
        <taxon>Bacillales</taxon>
        <taxon>Paenibacillaceae</taxon>
        <taxon>Paenibacillus</taxon>
    </lineage>
</organism>
<dbReference type="RefSeq" id="WP_188888392.1">
    <property type="nucleotide sequence ID" value="NZ_BMHY01000002.1"/>
</dbReference>
<feature type="domain" description="Pesticidal crystal protein Cry22Aa Ig-like" evidence="2">
    <location>
        <begin position="260"/>
        <end position="330"/>
    </location>
</feature>
<dbReference type="EMBL" id="BMHY01000002">
    <property type="protein sequence ID" value="GGG63059.1"/>
    <property type="molecule type" value="Genomic_DNA"/>
</dbReference>
<dbReference type="InterPro" id="IPR013783">
    <property type="entry name" value="Ig-like_fold"/>
</dbReference>
<evidence type="ECO:0000259" key="2">
    <source>
        <dbReference type="Pfam" id="PF16403"/>
    </source>
</evidence>
<sequence length="340" mass="36573">MKRITAVLLILLMLTGAFPLSSTLAAPDPSPIGEFNSVQLTGARAVTYHDGYIYAAQRDNPGGIYRIDIHTGLVTKVLELNKIMSVALNQAGDLFYTIDSNRAVIKKIANRDLTSLPLSSSTVAAVSTNYYATNLSYVYGMSFDAEDNLYFTDYTSKGIYKFTQGQGQATKILDHFSTPLYGLSVGPSGNLYIVGENDLHLYMVNANGSQITKKSFSPIASLNSIVFLPNGKAYLALSNNIMAAPEYNDSHAPFTEKPVISLNGSMELLVKYGAEFADPGATVTDNVDTGLTTEVTCTKDGSSVTGIDTTVPSTYYIHYNAEDAAGNIATEVIEEALQTP</sequence>
<keyword evidence="4" id="KW-1185">Reference proteome</keyword>
<dbReference type="InterPro" id="IPR032179">
    <property type="entry name" value="Cry22Aa_Ig-like"/>
</dbReference>
<dbReference type="AlphaFoldDB" id="A0A917GZZ2"/>
<evidence type="ECO:0000256" key="1">
    <source>
        <dbReference type="SAM" id="SignalP"/>
    </source>
</evidence>
<dbReference type="Gene3D" id="2.60.40.10">
    <property type="entry name" value="Immunoglobulins"/>
    <property type="match status" value="1"/>
</dbReference>